<dbReference type="GO" id="GO:0003723">
    <property type="term" value="F:RNA binding"/>
    <property type="evidence" value="ECO:0007669"/>
    <property type="project" value="UniProtKB-UniRule"/>
</dbReference>
<dbReference type="GO" id="GO:0000494">
    <property type="term" value="P:box C/D sno(s)RNA 3'-end processing"/>
    <property type="evidence" value="ECO:0007669"/>
    <property type="project" value="TreeGrafter"/>
</dbReference>
<feature type="binding site" evidence="7">
    <location>
        <begin position="82"/>
        <end position="83"/>
    </location>
    <ligand>
        <name>S-adenosyl-L-methionine</name>
        <dbReference type="ChEBI" id="CHEBI:59789"/>
    </ligand>
</feature>
<dbReference type="PATRIC" id="fig|1434120.4.peg.369"/>
<comment type="similarity">
    <text evidence="1 7">Belongs to the methyltransferase superfamily. Fibrillarin family.</text>
</comment>
<dbReference type="GeneID" id="24859048"/>
<comment type="function">
    <text evidence="7">Involved in pre-rRNA and tRNA processing. Utilizes the methyl donor S-adenosyl-L-methionine to catalyze the site-specific 2'-hydroxyl methylation of ribose moieties in rRNA and tRNA. Site specificity is provided by a guide RNA that base pairs with the substrate. Methylation occurs at a characteristic distance from the sequence involved in base pairing with the guide RNA.</text>
</comment>
<evidence type="ECO:0000256" key="5">
    <source>
        <dbReference type="ARBA" id="ARBA00022694"/>
    </source>
</evidence>
<dbReference type="PRINTS" id="PR00052">
    <property type="entry name" value="FIBRILLARIN"/>
</dbReference>
<dbReference type="Proteomes" id="UP000033111">
    <property type="component" value="Chromosome"/>
</dbReference>
<evidence type="ECO:0000256" key="1">
    <source>
        <dbReference type="ARBA" id="ARBA00010632"/>
    </source>
</evidence>
<evidence type="ECO:0000256" key="4">
    <source>
        <dbReference type="ARBA" id="ARBA00022679"/>
    </source>
</evidence>
<dbReference type="Pfam" id="PF01269">
    <property type="entry name" value="Fibrillarin"/>
    <property type="match status" value="1"/>
</dbReference>
<evidence type="ECO:0000313" key="8">
    <source>
        <dbReference type="EMBL" id="AKB27011.1"/>
    </source>
</evidence>
<name>A0A0E3L7M1_9EURY</name>
<dbReference type="PANTHER" id="PTHR10335:SF17">
    <property type="entry name" value="FIBRILLARIN"/>
    <property type="match status" value="1"/>
</dbReference>
<dbReference type="PANTHER" id="PTHR10335">
    <property type="entry name" value="RRNA 2-O-METHYLTRANSFERASE FIBRILLARIN"/>
    <property type="match status" value="1"/>
</dbReference>
<comment type="subunit">
    <text evidence="7">Interacts with nop5. Component of box C/D small ribonucleoprotein (sRNP) particles that contain rpl7ae, FlpA and nop5, plus a guide RNA.</text>
</comment>
<dbReference type="NCBIfam" id="NF003276">
    <property type="entry name" value="PRK04266.1-2"/>
    <property type="match status" value="1"/>
</dbReference>
<evidence type="ECO:0000313" key="9">
    <source>
        <dbReference type="Proteomes" id="UP000033111"/>
    </source>
</evidence>
<evidence type="ECO:0000256" key="6">
    <source>
        <dbReference type="ARBA" id="ARBA00022884"/>
    </source>
</evidence>
<gene>
    <name evidence="7" type="primary">flpA</name>
    <name evidence="8" type="ORF">MSSIT_0292</name>
</gene>
<keyword evidence="5 7" id="KW-0819">tRNA processing</keyword>
<dbReference type="GO" id="GO:0008649">
    <property type="term" value="F:rRNA methyltransferase activity"/>
    <property type="evidence" value="ECO:0007669"/>
    <property type="project" value="TreeGrafter"/>
</dbReference>
<feature type="binding site" evidence="7">
    <location>
        <begin position="100"/>
        <end position="101"/>
    </location>
    <ligand>
        <name>S-adenosyl-L-methionine</name>
        <dbReference type="ChEBI" id="CHEBI:59789"/>
    </ligand>
</feature>
<dbReference type="Gene3D" id="3.40.50.150">
    <property type="entry name" value="Vaccinia Virus protein VP39"/>
    <property type="match status" value="1"/>
</dbReference>
<dbReference type="EMBL" id="CP009506">
    <property type="protein sequence ID" value="AKB27011.1"/>
    <property type="molecule type" value="Genomic_DNA"/>
</dbReference>
<dbReference type="PROSITE" id="PS00566">
    <property type="entry name" value="FIBRILLARIN"/>
    <property type="match status" value="1"/>
</dbReference>
<dbReference type="HAMAP" id="MF_00351">
    <property type="entry name" value="RNA_methyltransf_FlpA"/>
    <property type="match status" value="1"/>
</dbReference>
<keyword evidence="2 7" id="KW-0698">rRNA processing</keyword>
<protein>
    <recommendedName>
        <fullName evidence="7">Fibrillarin-like rRNA/tRNA 2'-O-methyltransferase</fullName>
        <ecNumber evidence="7">2.1.1.-</ecNumber>
    </recommendedName>
</protein>
<dbReference type="OrthoDB" id="6244at2157"/>
<dbReference type="PIRSF" id="PIRSF006540">
    <property type="entry name" value="Nop17p"/>
    <property type="match status" value="1"/>
</dbReference>
<dbReference type="RefSeq" id="WP_048169444.1">
    <property type="nucleotide sequence ID" value="NZ_CP009506.1"/>
</dbReference>
<evidence type="ECO:0000256" key="2">
    <source>
        <dbReference type="ARBA" id="ARBA00022552"/>
    </source>
</evidence>
<dbReference type="GO" id="GO:0008033">
    <property type="term" value="P:tRNA processing"/>
    <property type="evidence" value="ECO:0007669"/>
    <property type="project" value="UniProtKB-UniRule"/>
</dbReference>
<dbReference type="Gene3D" id="3.30.200.20">
    <property type="entry name" value="Phosphorylase Kinase, domain 1"/>
    <property type="match status" value="1"/>
</dbReference>
<proteinExistence type="inferred from homology"/>
<dbReference type="SUPFAM" id="SSF53335">
    <property type="entry name" value="S-adenosyl-L-methionine-dependent methyltransferases"/>
    <property type="match status" value="1"/>
</dbReference>
<dbReference type="HOGENOM" id="CLU_059055_2_0_2"/>
<dbReference type="InterPro" id="IPR000692">
    <property type="entry name" value="Fibrillarin"/>
</dbReference>
<dbReference type="KEGG" id="msw:MSSIT_0292"/>
<keyword evidence="6 7" id="KW-0694">RNA-binding</keyword>
<evidence type="ECO:0000256" key="7">
    <source>
        <dbReference type="HAMAP-Rule" id="MF_00351"/>
    </source>
</evidence>
<keyword evidence="9" id="KW-1185">Reference proteome</keyword>
<keyword evidence="3 7" id="KW-0489">Methyltransferase</keyword>
<dbReference type="FunFam" id="3.40.50.150:FF:000343">
    <property type="entry name" value="Fibrillarin-like rRNA/tRNA 2'-O-methyltransferase"/>
    <property type="match status" value="1"/>
</dbReference>
<sequence>MPDIRLLSEGIFEITKGKRQLATLNLDPGKVVYGEKLISVEGVEYRTWDPRRSKLGAMVLKKFNIPLSKDSKVLYLGAASGTTVSHVSDIIPEGAVYAVEFAPRSMRDFIGLASRRKNIFPILSDAGKPGSYAHIVEPVDLIFQDVAQPNQAEIAARNAARFLNKGGYLLFSIKARSIDTAASPKEIFKGEVKKLEQAFESRFEILAARDLMPYHEDHLGVLAKLKE</sequence>
<accession>A0A0E3L7M1</accession>
<keyword evidence="4 7" id="KW-0808">Transferase</keyword>
<evidence type="ECO:0000256" key="3">
    <source>
        <dbReference type="ARBA" id="ARBA00022603"/>
    </source>
</evidence>
<dbReference type="NCBIfam" id="NF003278">
    <property type="entry name" value="PRK04266.1-4"/>
    <property type="match status" value="1"/>
</dbReference>
<dbReference type="SMART" id="SM01206">
    <property type="entry name" value="Fibrillarin"/>
    <property type="match status" value="1"/>
</dbReference>
<organism evidence="8 9">
    <name type="scientific">Methanosarcina siciliae T4/M</name>
    <dbReference type="NCBI Taxonomy" id="1434120"/>
    <lineage>
        <taxon>Archaea</taxon>
        <taxon>Methanobacteriati</taxon>
        <taxon>Methanobacteriota</taxon>
        <taxon>Stenosarchaea group</taxon>
        <taxon>Methanomicrobia</taxon>
        <taxon>Methanosarcinales</taxon>
        <taxon>Methanosarcinaceae</taxon>
        <taxon>Methanosarcina</taxon>
    </lineage>
</organism>
<reference evidence="8 9" key="1">
    <citation type="submission" date="2014-07" db="EMBL/GenBank/DDBJ databases">
        <title>Methanogenic archaea and the global carbon cycle.</title>
        <authorList>
            <person name="Henriksen J.R."/>
            <person name="Luke J."/>
            <person name="Reinhart S."/>
            <person name="Benedict M.N."/>
            <person name="Youngblut N.D."/>
            <person name="Metcalf M.E."/>
            <person name="Whitaker R.J."/>
            <person name="Metcalf W.W."/>
        </authorList>
    </citation>
    <scope>NUCLEOTIDE SEQUENCE [LARGE SCALE GENOMIC DNA]</scope>
    <source>
        <strain evidence="8 9">T4/M</strain>
    </source>
</reference>
<dbReference type="AlphaFoldDB" id="A0A0E3L7M1"/>
<feature type="binding site" evidence="7">
    <location>
        <begin position="145"/>
        <end position="148"/>
    </location>
    <ligand>
        <name>S-adenosyl-L-methionine</name>
        <dbReference type="ChEBI" id="CHEBI:59789"/>
    </ligand>
</feature>
<dbReference type="InterPro" id="IPR029063">
    <property type="entry name" value="SAM-dependent_MTases_sf"/>
</dbReference>
<dbReference type="InterPro" id="IPR020813">
    <property type="entry name" value="Fibrillarin_CS"/>
</dbReference>
<feature type="binding site" evidence="7">
    <location>
        <begin position="125"/>
        <end position="126"/>
    </location>
    <ligand>
        <name>S-adenosyl-L-methionine</name>
        <dbReference type="ChEBI" id="CHEBI:59789"/>
    </ligand>
</feature>
<dbReference type="EC" id="2.1.1.-" evidence="7"/>
<dbReference type="GO" id="GO:1990259">
    <property type="term" value="F:histone H2AQ104 methyltransferase activity"/>
    <property type="evidence" value="ECO:0007669"/>
    <property type="project" value="TreeGrafter"/>
</dbReference>